<organism evidence="7 8">
    <name type="scientific">Papaver atlanticum</name>
    <dbReference type="NCBI Taxonomy" id="357466"/>
    <lineage>
        <taxon>Eukaryota</taxon>
        <taxon>Viridiplantae</taxon>
        <taxon>Streptophyta</taxon>
        <taxon>Embryophyta</taxon>
        <taxon>Tracheophyta</taxon>
        <taxon>Spermatophyta</taxon>
        <taxon>Magnoliopsida</taxon>
        <taxon>Ranunculales</taxon>
        <taxon>Papaveraceae</taxon>
        <taxon>Papaveroideae</taxon>
        <taxon>Papaver</taxon>
    </lineage>
</organism>
<protein>
    <recommendedName>
        <fullName evidence="6">TF-B3 domain-containing protein</fullName>
    </recommendedName>
</protein>
<evidence type="ECO:0000256" key="4">
    <source>
        <dbReference type="ARBA" id="ARBA00023163"/>
    </source>
</evidence>
<dbReference type="GO" id="GO:0003677">
    <property type="term" value="F:DNA binding"/>
    <property type="evidence" value="ECO:0007669"/>
    <property type="project" value="UniProtKB-KW"/>
</dbReference>
<name>A0AAD4XGA7_9MAGN</name>
<keyword evidence="4" id="KW-0804">Transcription</keyword>
<dbReference type="PROSITE" id="PS50863">
    <property type="entry name" value="B3"/>
    <property type="match status" value="1"/>
</dbReference>
<dbReference type="PANTHER" id="PTHR31391:SF106">
    <property type="entry name" value="B3 DOMAIN-CONTAINING PROTEIN OS01G0723500"/>
    <property type="match status" value="1"/>
</dbReference>
<dbReference type="EMBL" id="JAJJMB010009331">
    <property type="protein sequence ID" value="KAI3914326.1"/>
    <property type="molecule type" value="Genomic_DNA"/>
</dbReference>
<comment type="caution">
    <text evidence="7">The sequence shown here is derived from an EMBL/GenBank/DDBJ whole genome shotgun (WGS) entry which is preliminary data.</text>
</comment>
<evidence type="ECO:0000256" key="2">
    <source>
        <dbReference type="ARBA" id="ARBA00023015"/>
    </source>
</evidence>
<dbReference type="Gene3D" id="2.40.330.10">
    <property type="entry name" value="DNA-binding pseudobarrel domain"/>
    <property type="match status" value="1"/>
</dbReference>
<dbReference type="Pfam" id="PF02362">
    <property type="entry name" value="B3"/>
    <property type="match status" value="1"/>
</dbReference>
<evidence type="ECO:0000256" key="1">
    <source>
        <dbReference type="ARBA" id="ARBA00004123"/>
    </source>
</evidence>
<evidence type="ECO:0000259" key="6">
    <source>
        <dbReference type="PROSITE" id="PS50863"/>
    </source>
</evidence>
<gene>
    <name evidence="7" type="ORF">MKW98_014933</name>
</gene>
<comment type="subcellular location">
    <subcellularLocation>
        <location evidence="1">Nucleus</location>
    </subcellularLocation>
</comment>
<dbReference type="CDD" id="cd10017">
    <property type="entry name" value="B3_DNA"/>
    <property type="match status" value="1"/>
</dbReference>
<evidence type="ECO:0000313" key="7">
    <source>
        <dbReference type="EMBL" id="KAI3914326.1"/>
    </source>
</evidence>
<dbReference type="SUPFAM" id="SSF101936">
    <property type="entry name" value="DNA-binding pseudobarrel domain"/>
    <property type="match status" value="1"/>
</dbReference>
<keyword evidence="8" id="KW-1185">Reference proteome</keyword>
<evidence type="ECO:0000313" key="8">
    <source>
        <dbReference type="Proteomes" id="UP001202328"/>
    </source>
</evidence>
<dbReference type="GO" id="GO:0005634">
    <property type="term" value="C:nucleus"/>
    <property type="evidence" value="ECO:0007669"/>
    <property type="project" value="UniProtKB-SubCell"/>
</dbReference>
<feature type="domain" description="TF-B3" evidence="6">
    <location>
        <begin position="10"/>
        <end position="115"/>
    </location>
</feature>
<dbReference type="InterPro" id="IPR044837">
    <property type="entry name" value="REM16-like"/>
</dbReference>
<accession>A0AAD4XGA7</accession>
<dbReference type="SMART" id="SM01019">
    <property type="entry name" value="B3"/>
    <property type="match status" value="1"/>
</dbReference>
<evidence type="ECO:0000256" key="3">
    <source>
        <dbReference type="ARBA" id="ARBA00023125"/>
    </source>
</evidence>
<dbReference type="InterPro" id="IPR015300">
    <property type="entry name" value="DNA-bd_pseudobarrel_sf"/>
</dbReference>
<dbReference type="InterPro" id="IPR003340">
    <property type="entry name" value="B3_DNA-bd"/>
</dbReference>
<dbReference type="PANTHER" id="PTHR31391">
    <property type="entry name" value="B3 DOMAIN-CONTAINING PROTEIN OS11G0197600-RELATED"/>
    <property type="match status" value="1"/>
</dbReference>
<evidence type="ECO:0000256" key="5">
    <source>
        <dbReference type="ARBA" id="ARBA00023242"/>
    </source>
</evidence>
<keyword evidence="2" id="KW-0805">Transcription regulation</keyword>
<dbReference type="AlphaFoldDB" id="A0AAD4XGA7"/>
<dbReference type="Proteomes" id="UP001202328">
    <property type="component" value="Unassembled WGS sequence"/>
</dbReference>
<reference evidence="7" key="1">
    <citation type="submission" date="2022-04" db="EMBL/GenBank/DDBJ databases">
        <title>A functionally conserved STORR gene fusion in Papaver species that diverged 16.8 million years ago.</title>
        <authorList>
            <person name="Catania T."/>
        </authorList>
    </citation>
    <scope>NUCLEOTIDE SEQUENCE</scope>
    <source>
        <strain evidence="7">S-188037</strain>
    </source>
</reference>
<keyword evidence="5" id="KW-0539">Nucleus</keyword>
<proteinExistence type="predicted"/>
<keyword evidence="3" id="KW-0238">DNA-binding</keyword>
<sequence length="154" mass="17631">MSFNSPIPFFWTSMKPSNVGLRFRMTIPIKFAREHLLAEVTNPDDELDVLLQNEEGLSWQVLVRPNGHDRYRFCKGWKNFATKNKLKIGGSVVFELIDRLPDSTFAMNFHICRISAPVQESNGPQEACFKLTCCQIGHIQPSANAKFHHSGQFY</sequence>